<dbReference type="PANTHER" id="PTHR34502:SF3">
    <property type="entry name" value="DUF6594 DOMAIN-CONTAINING PROTEIN"/>
    <property type="match status" value="1"/>
</dbReference>
<organism evidence="3 4">
    <name type="scientific">Orbilia oligospora</name>
    <name type="common">Nematode-trapping fungus</name>
    <name type="synonym">Arthrobotrys oligospora</name>
    <dbReference type="NCBI Taxonomy" id="2813651"/>
    <lineage>
        <taxon>Eukaryota</taxon>
        <taxon>Fungi</taxon>
        <taxon>Dikarya</taxon>
        <taxon>Ascomycota</taxon>
        <taxon>Pezizomycotina</taxon>
        <taxon>Orbiliomycetes</taxon>
        <taxon>Orbiliales</taxon>
        <taxon>Orbiliaceae</taxon>
        <taxon>Orbilia</taxon>
    </lineage>
</organism>
<keyword evidence="1" id="KW-1133">Transmembrane helix</keyword>
<dbReference type="InterPro" id="IPR046529">
    <property type="entry name" value="DUF6594"/>
</dbReference>
<dbReference type="PANTHER" id="PTHR34502">
    <property type="entry name" value="DUF6594 DOMAIN-CONTAINING PROTEIN-RELATED"/>
    <property type="match status" value="1"/>
</dbReference>
<feature type="domain" description="DUF6594" evidence="2">
    <location>
        <begin position="75"/>
        <end position="313"/>
    </location>
</feature>
<dbReference type="Pfam" id="PF20237">
    <property type="entry name" value="DUF6594"/>
    <property type="match status" value="1"/>
</dbReference>
<evidence type="ECO:0000256" key="1">
    <source>
        <dbReference type="SAM" id="Phobius"/>
    </source>
</evidence>
<feature type="transmembrane region" description="Helical" evidence="1">
    <location>
        <begin position="256"/>
        <end position="276"/>
    </location>
</feature>
<name>A0A7C8QQI3_ORBOL</name>
<evidence type="ECO:0000313" key="4">
    <source>
        <dbReference type="Proteomes" id="UP000472727"/>
    </source>
</evidence>
<protein>
    <recommendedName>
        <fullName evidence="2">DUF6594 domain-containing protein</fullName>
    </recommendedName>
</protein>
<evidence type="ECO:0000259" key="2">
    <source>
        <dbReference type="Pfam" id="PF20237"/>
    </source>
</evidence>
<dbReference type="AlphaFoldDB" id="A0A7C8QQI3"/>
<keyword evidence="1" id="KW-0472">Membrane</keyword>
<gene>
    <name evidence="3" type="ORF">TWF106_006491</name>
</gene>
<dbReference type="EMBL" id="WIWS01000030">
    <property type="protein sequence ID" value="KAF3221166.1"/>
    <property type="molecule type" value="Genomic_DNA"/>
</dbReference>
<dbReference type="Proteomes" id="UP000472727">
    <property type="component" value="Unassembled WGS sequence"/>
</dbReference>
<accession>A0A7C8QQI3</accession>
<sequence>MAAQSDIDIECGDKAGSQIHPIEKNAFQQHFVPYWPVAFLQDFLSFCGSIRSKYGTRRKTENTRPFQVEDYPNGYPRYSALMASHESFQIVRRFSNLRTRLLLLHQDRISRLEKKLEAIDKHESSPLFLASSRRDGNEERQTVLFDIEEALKTHDDLIDRNFRILGFPAARPRDVASLQNWQSANACMSREEQEYLSRREDLLCISTPGDGFLSWLEQTVSEKLLALSKNNRSNISRDPRVHVYSRNTTNIVARTILTPLMIVVLLIPVIICNAVASPNARLAIVIFATSIFLTILSLFTKGKMLDLVVAGAT</sequence>
<feature type="transmembrane region" description="Helical" evidence="1">
    <location>
        <begin position="282"/>
        <end position="299"/>
    </location>
</feature>
<proteinExistence type="predicted"/>
<reference evidence="3 4" key="1">
    <citation type="submission" date="2019-06" db="EMBL/GenBank/DDBJ databases">
        <authorList>
            <person name="Palmer J.M."/>
        </authorList>
    </citation>
    <scope>NUCLEOTIDE SEQUENCE [LARGE SCALE GENOMIC DNA]</scope>
    <source>
        <strain evidence="3 4">TWF106</strain>
    </source>
</reference>
<keyword evidence="1" id="KW-0812">Transmembrane</keyword>
<evidence type="ECO:0000313" key="3">
    <source>
        <dbReference type="EMBL" id="KAF3221166.1"/>
    </source>
</evidence>
<comment type="caution">
    <text evidence="3">The sequence shown here is derived from an EMBL/GenBank/DDBJ whole genome shotgun (WGS) entry which is preliminary data.</text>
</comment>